<protein>
    <submittedName>
        <fullName evidence="2">Titin</fullName>
    </submittedName>
</protein>
<accession>A0A0M3HI32</accession>
<name>A0A0M3HI32_ASCLU</name>
<dbReference type="AlphaFoldDB" id="A0A0M3HI32"/>
<organism evidence="1 2">
    <name type="scientific">Ascaris lumbricoides</name>
    <name type="common">Giant roundworm</name>
    <dbReference type="NCBI Taxonomy" id="6252"/>
    <lineage>
        <taxon>Eukaryota</taxon>
        <taxon>Metazoa</taxon>
        <taxon>Ecdysozoa</taxon>
        <taxon>Nematoda</taxon>
        <taxon>Chromadorea</taxon>
        <taxon>Rhabditida</taxon>
        <taxon>Spirurina</taxon>
        <taxon>Ascaridomorpha</taxon>
        <taxon>Ascaridoidea</taxon>
        <taxon>Ascarididae</taxon>
        <taxon>Ascaris</taxon>
    </lineage>
</organism>
<sequence>MLQAATGTVPPLSSKEAVVPEPILATAPPPEVAEKVAETAVDPKDLRKIEDVIHGSAVSEVKHDITELKEKVIEHKEVCLFFVKSNRDSLYNNEFLVLLYNAL</sequence>
<dbReference type="WBParaSite" id="ALUE_0000117701-mRNA-1">
    <property type="protein sequence ID" value="ALUE_0000117701-mRNA-1"/>
    <property type="gene ID" value="ALUE_0000117701"/>
</dbReference>
<dbReference type="Proteomes" id="UP000036681">
    <property type="component" value="Unplaced"/>
</dbReference>
<reference evidence="2" key="1">
    <citation type="submission" date="2017-02" db="UniProtKB">
        <authorList>
            <consortium name="WormBaseParasite"/>
        </authorList>
    </citation>
    <scope>IDENTIFICATION</scope>
</reference>
<evidence type="ECO:0000313" key="2">
    <source>
        <dbReference type="WBParaSite" id="ALUE_0000117701-mRNA-1"/>
    </source>
</evidence>
<proteinExistence type="predicted"/>
<keyword evidence="1" id="KW-1185">Reference proteome</keyword>
<evidence type="ECO:0000313" key="1">
    <source>
        <dbReference type="Proteomes" id="UP000036681"/>
    </source>
</evidence>